<reference evidence="1" key="1">
    <citation type="journal article" date="2023" name="Insect Mol. Biol.">
        <title>Genome sequencing provides insights into the evolution of gene families encoding plant cell wall-degrading enzymes in longhorned beetles.</title>
        <authorList>
            <person name="Shin N.R."/>
            <person name="Okamura Y."/>
            <person name="Kirsch R."/>
            <person name="Pauchet Y."/>
        </authorList>
    </citation>
    <scope>NUCLEOTIDE SEQUENCE</scope>
    <source>
        <strain evidence="1">MMC_N1</strain>
    </source>
</reference>
<gene>
    <name evidence="1" type="ORF">NQ317_008739</name>
</gene>
<organism evidence="1 2">
    <name type="scientific">Molorchus minor</name>
    <dbReference type="NCBI Taxonomy" id="1323400"/>
    <lineage>
        <taxon>Eukaryota</taxon>
        <taxon>Metazoa</taxon>
        <taxon>Ecdysozoa</taxon>
        <taxon>Arthropoda</taxon>
        <taxon>Hexapoda</taxon>
        <taxon>Insecta</taxon>
        <taxon>Pterygota</taxon>
        <taxon>Neoptera</taxon>
        <taxon>Endopterygota</taxon>
        <taxon>Coleoptera</taxon>
        <taxon>Polyphaga</taxon>
        <taxon>Cucujiformia</taxon>
        <taxon>Chrysomeloidea</taxon>
        <taxon>Cerambycidae</taxon>
        <taxon>Lamiinae</taxon>
        <taxon>Monochamini</taxon>
        <taxon>Molorchus</taxon>
    </lineage>
</organism>
<name>A0ABQ9JA65_9CUCU</name>
<dbReference type="Proteomes" id="UP001162164">
    <property type="component" value="Unassembled WGS sequence"/>
</dbReference>
<sequence>MELKLVCSSTLWAHYSMLKSIINIRENVDIKEKNKGFKPKKSTVLTIEQVDQFLRETPGDKYLVMKVALIAGVAGACR</sequence>
<dbReference type="EMBL" id="JAPWTJ010000962">
    <property type="protein sequence ID" value="KAJ8974597.1"/>
    <property type="molecule type" value="Genomic_DNA"/>
</dbReference>
<accession>A0ABQ9JA65</accession>
<evidence type="ECO:0000313" key="1">
    <source>
        <dbReference type="EMBL" id="KAJ8974597.1"/>
    </source>
</evidence>
<evidence type="ECO:0000313" key="2">
    <source>
        <dbReference type="Proteomes" id="UP001162164"/>
    </source>
</evidence>
<keyword evidence="2" id="KW-1185">Reference proteome</keyword>
<proteinExistence type="predicted"/>
<protein>
    <submittedName>
        <fullName evidence="1">Uncharacterized protein</fullName>
    </submittedName>
</protein>
<comment type="caution">
    <text evidence="1">The sequence shown here is derived from an EMBL/GenBank/DDBJ whole genome shotgun (WGS) entry which is preliminary data.</text>
</comment>